<feature type="region of interest" description="Disordered" evidence="20">
    <location>
        <begin position="404"/>
        <end position="423"/>
    </location>
</feature>
<keyword evidence="9" id="KW-0479">Metal-binding</keyword>
<dbReference type="GO" id="GO:0051287">
    <property type="term" value="F:NAD binding"/>
    <property type="evidence" value="ECO:0007669"/>
    <property type="project" value="UniProtKB-UniRule"/>
</dbReference>
<comment type="pathway">
    <text evidence="4">Amino-acid biosynthesis; L-histidine biosynthesis; L-histidine from 5-phospho-alpha-D-ribose 1-diphosphate: step 9/9.</text>
</comment>
<evidence type="ECO:0000256" key="3">
    <source>
        <dbReference type="ARBA" id="ARBA00001947"/>
    </source>
</evidence>
<evidence type="ECO:0000256" key="2">
    <source>
        <dbReference type="ARBA" id="ARBA00001460"/>
    </source>
</evidence>
<dbReference type="GO" id="GO:0046872">
    <property type="term" value="F:metal ion binding"/>
    <property type="evidence" value="ECO:0007669"/>
    <property type="project" value="UniProtKB-KW"/>
</dbReference>
<dbReference type="Pfam" id="PF01502">
    <property type="entry name" value="PRA-CH"/>
    <property type="match status" value="1"/>
</dbReference>
<dbReference type="EC" id="3.6.1.31" evidence="19"/>
<dbReference type="FunFam" id="3.40.50.1980:FF:000001">
    <property type="entry name" value="Histidinol dehydrogenase"/>
    <property type="match status" value="1"/>
</dbReference>
<comment type="pathway">
    <text evidence="6">Amino-acid biosynthesis; L-histidine biosynthesis; L-histidine from 5-phospho-alpha-D-ribose 1-diphosphate: step 2/9.</text>
</comment>
<keyword evidence="16 19" id="KW-0368">Histidine biosynthesis</keyword>
<accession>A0A9W8LSU3</accession>
<dbReference type="GO" id="GO:0005524">
    <property type="term" value="F:ATP binding"/>
    <property type="evidence" value="ECO:0007669"/>
    <property type="project" value="UniProtKB-UniRule"/>
</dbReference>
<evidence type="ECO:0000256" key="8">
    <source>
        <dbReference type="ARBA" id="ARBA00022605"/>
    </source>
</evidence>
<dbReference type="InterPro" id="IPR016161">
    <property type="entry name" value="Ald_DH/histidinol_DH"/>
</dbReference>
<dbReference type="SUPFAM" id="SSF53720">
    <property type="entry name" value="ALDH-like"/>
    <property type="match status" value="1"/>
</dbReference>
<dbReference type="NCBIfam" id="TIGR03188">
    <property type="entry name" value="histidine_hisI"/>
    <property type="match status" value="1"/>
</dbReference>
<evidence type="ECO:0000256" key="14">
    <source>
        <dbReference type="ARBA" id="ARBA00023002"/>
    </source>
</evidence>
<feature type="compositionally biased region" description="Low complexity" evidence="20">
    <location>
        <begin position="406"/>
        <end position="423"/>
    </location>
</feature>
<keyword evidence="12" id="KW-0862">Zinc</keyword>
<dbReference type="SUPFAM" id="SSF141734">
    <property type="entry name" value="HisI-like"/>
    <property type="match status" value="1"/>
</dbReference>
<dbReference type="Proteomes" id="UP001140094">
    <property type="component" value="Unassembled WGS sequence"/>
</dbReference>
<dbReference type="GO" id="GO:0004399">
    <property type="term" value="F:histidinol dehydrogenase activity"/>
    <property type="evidence" value="ECO:0007669"/>
    <property type="project" value="UniProtKB-UniRule"/>
</dbReference>
<evidence type="ECO:0000256" key="15">
    <source>
        <dbReference type="ARBA" id="ARBA00023027"/>
    </source>
</evidence>
<evidence type="ECO:0000256" key="11">
    <source>
        <dbReference type="ARBA" id="ARBA00022801"/>
    </source>
</evidence>
<protein>
    <recommendedName>
        <fullName evidence="19">Histidine biosynthesis trifunctional protein</fullName>
    </recommendedName>
    <domain>
        <recommendedName>
            <fullName evidence="19">Phosphoribosyl-AMP cyclohydrolase</fullName>
            <ecNumber evidence="19">3.5.4.19</ecNumber>
        </recommendedName>
    </domain>
    <domain>
        <recommendedName>
            <fullName evidence="19">Phosphoribosyl-ATP pyrophosphohydrolase</fullName>
            <ecNumber evidence="19">3.6.1.31</ecNumber>
        </recommendedName>
    </domain>
    <domain>
        <recommendedName>
            <fullName evidence="19">Histidinol dehydrogenase</fullName>
            <shortName evidence="19">HDH</shortName>
            <ecNumber evidence="19">1.1.1.23</ecNumber>
        </recommendedName>
    </domain>
</protein>
<keyword evidence="10 19" id="KW-0547">Nucleotide-binding</keyword>
<dbReference type="PRINTS" id="PR00083">
    <property type="entry name" value="HOLDHDRGNASE"/>
</dbReference>
<evidence type="ECO:0000256" key="16">
    <source>
        <dbReference type="ARBA" id="ARBA00023102"/>
    </source>
</evidence>
<dbReference type="InterPro" id="IPR011060">
    <property type="entry name" value="RibuloseP-bd_barrel"/>
</dbReference>
<evidence type="ECO:0000256" key="17">
    <source>
        <dbReference type="ARBA" id="ARBA00023268"/>
    </source>
</evidence>
<reference evidence="22" key="1">
    <citation type="submission" date="2022-07" db="EMBL/GenBank/DDBJ databases">
        <title>Phylogenomic reconstructions and comparative analyses of Kickxellomycotina fungi.</title>
        <authorList>
            <person name="Reynolds N.K."/>
            <person name="Stajich J.E."/>
            <person name="Barry K."/>
            <person name="Grigoriev I.V."/>
            <person name="Crous P."/>
            <person name="Smith M.E."/>
        </authorList>
    </citation>
    <scope>NUCLEOTIDE SEQUENCE</scope>
    <source>
        <strain evidence="22">NRRL 1565</strain>
    </source>
</reference>
<dbReference type="Gene3D" id="3.40.50.1980">
    <property type="entry name" value="Nitrogenase molybdenum iron protein domain"/>
    <property type="match status" value="2"/>
</dbReference>
<comment type="cofactor">
    <cofactor evidence="3">
        <name>Zn(2+)</name>
        <dbReference type="ChEBI" id="CHEBI:29105"/>
    </cofactor>
</comment>
<dbReference type="CDD" id="cd06572">
    <property type="entry name" value="Histidinol_dh"/>
    <property type="match status" value="1"/>
</dbReference>
<evidence type="ECO:0000259" key="21">
    <source>
        <dbReference type="Pfam" id="PF01502"/>
    </source>
</evidence>
<dbReference type="InterPro" id="IPR021130">
    <property type="entry name" value="PRib-ATP_PPHydrolase-like"/>
</dbReference>
<sequence>MLVPKITSTAVLEAPVVRALGLLPTTLYADAQQAVKAVDSGDAAPWAYTTAAEAKELLNRGIAVAVIDATQATDDIGVNTERLAVRYTTAEVAASGVESALQRAQEEGLQRAGAVVVEMTAAQVDEAVTSGGLRRLADAAEACGMGSSGPARVLVEQHGGAWTLEQLRAVAESGADAVVPAEELTVGEEPAEEASQDARLPLATAVIAGSGLHSDRADGLLTTVVVDEQGVCLGVAYSNAASLAAALAAAQGVYWSRRRGLWHKGLTSGATQTLLGIAVDCDSDVLRFRVHQEGAGFCHRGTRTCFGAATGIAGLEQTLAARRKQAPKGSYTQRLFDDAALLRAKLIEEAGELADATDPADVAFEAADVLYFALVKCAAHGVTLTDIERSLDLKHRKVVRRRGDAKPGALANPPAAAAAPSATPIPRTSVLCSDIRAAQPGEQIRMRVYADDTLSKPERAALLQRPIIDSQEIMQRVQPIVDAVRANGDVAVRDFTARFDHVTLDALVIRAPFDVPVLPAPVRAAIDQAYDNIYAFHAAQLADDTHVETMPGVTCSRFSRAIERVGLYVPGGTAVLPSTALMLGVPAQVAGCREIVLATPPRKDGSIVPEVLYVAHKIGATAVIKAGGAQAVAALAYGTETVPKVDKICGPGNQYVTAAKMLAQNDTAAMISIDMPAGPSELLVIADATSNPAYVASDLLSQAEHGPDSQVVLLAVDLSDTQLAAIEAEVHRQAERLPRVDVVRHSIPKSFCLRLPSLSAALRFSNAYAPEHLILHNANARACLSDVDNAGSVFVGSYSPESCGDYASGTNHTLPTYGFSRMYSGVSTATFLKHITAQELTRDGLANIAQTVMTLAEVEELEAHRNAVAIRMMDM</sequence>
<dbReference type="FunFam" id="3.40.50.1980:FF:000019">
    <property type="entry name" value="Histidinol dehydrogenase, chloroplastic"/>
    <property type="match status" value="1"/>
</dbReference>
<evidence type="ECO:0000256" key="4">
    <source>
        <dbReference type="ARBA" id="ARBA00004940"/>
    </source>
</evidence>
<dbReference type="SUPFAM" id="SSF51366">
    <property type="entry name" value="Ribulose-phoshate binding barrel"/>
    <property type="match status" value="1"/>
</dbReference>
<dbReference type="EMBL" id="JANBUO010000794">
    <property type="protein sequence ID" value="KAJ2801548.1"/>
    <property type="molecule type" value="Genomic_DNA"/>
</dbReference>
<evidence type="ECO:0000256" key="6">
    <source>
        <dbReference type="ARBA" id="ARBA00005204"/>
    </source>
</evidence>
<keyword evidence="17" id="KW-0511">Multifunctional enzyme</keyword>
<dbReference type="CDD" id="cd11546">
    <property type="entry name" value="NTP-PPase_His4"/>
    <property type="match status" value="1"/>
</dbReference>
<dbReference type="InterPro" id="IPR012131">
    <property type="entry name" value="Hstdl_DH"/>
</dbReference>
<comment type="catalytic activity">
    <reaction evidence="2 19">
        <text>1-(5-phospho-beta-D-ribosyl)-ATP + H2O = 1-(5-phospho-beta-D-ribosyl)-5'-AMP + diphosphate + H(+)</text>
        <dbReference type="Rhea" id="RHEA:22828"/>
        <dbReference type="ChEBI" id="CHEBI:15377"/>
        <dbReference type="ChEBI" id="CHEBI:15378"/>
        <dbReference type="ChEBI" id="CHEBI:33019"/>
        <dbReference type="ChEBI" id="CHEBI:59457"/>
        <dbReference type="ChEBI" id="CHEBI:73183"/>
        <dbReference type="EC" id="3.6.1.31"/>
    </reaction>
</comment>
<dbReference type="FunFam" id="1.20.5.1300:FF:000001">
    <property type="entry name" value="Histidine biosynthesis trifunctional protein"/>
    <property type="match status" value="1"/>
</dbReference>
<gene>
    <name evidence="22" type="primary">HIS4</name>
    <name evidence="22" type="ORF">H4R20_003626</name>
</gene>
<keyword evidence="23" id="KW-1185">Reference proteome</keyword>
<feature type="domain" description="Phosphoribosyl-AMP cyclohydrolase" evidence="21">
    <location>
        <begin position="235"/>
        <end position="306"/>
    </location>
</feature>
<comment type="caution">
    <text evidence="22">The sequence shown here is derived from an EMBL/GenBank/DDBJ whole genome shotgun (WGS) entry which is preliminary data.</text>
</comment>
<dbReference type="OrthoDB" id="1703565at2759"/>
<keyword evidence="13 19" id="KW-0067">ATP-binding</keyword>
<dbReference type="Pfam" id="PF01503">
    <property type="entry name" value="PRA-PH"/>
    <property type="match status" value="1"/>
</dbReference>
<evidence type="ECO:0000256" key="5">
    <source>
        <dbReference type="ARBA" id="ARBA00005169"/>
    </source>
</evidence>
<evidence type="ECO:0000256" key="13">
    <source>
        <dbReference type="ARBA" id="ARBA00022840"/>
    </source>
</evidence>
<keyword evidence="14 19" id="KW-0560">Oxidoreductase</keyword>
<keyword evidence="15 19" id="KW-0520">NAD</keyword>
<dbReference type="InterPro" id="IPR001692">
    <property type="entry name" value="Histidinol_DH_CS"/>
</dbReference>
<dbReference type="Gene3D" id="1.10.287.1080">
    <property type="entry name" value="MazG-like"/>
    <property type="match status" value="1"/>
</dbReference>
<evidence type="ECO:0000256" key="9">
    <source>
        <dbReference type="ARBA" id="ARBA00022723"/>
    </source>
</evidence>
<dbReference type="GO" id="GO:0004636">
    <property type="term" value="F:phosphoribosyl-ATP diphosphatase activity"/>
    <property type="evidence" value="ECO:0007669"/>
    <property type="project" value="UniProtKB-UniRule"/>
</dbReference>
<evidence type="ECO:0000256" key="12">
    <source>
        <dbReference type="ARBA" id="ARBA00022833"/>
    </source>
</evidence>
<dbReference type="PROSITE" id="PS00611">
    <property type="entry name" value="HISOL_DEHYDROGENASE"/>
    <property type="match status" value="1"/>
</dbReference>
<evidence type="ECO:0000256" key="20">
    <source>
        <dbReference type="SAM" id="MobiDB-lite"/>
    </source>
</evidence>
<dbReference type="HAMAP" id="MF_01024">
    <property type="entry name" value="HisD"/>
    <property type="match status" value="1"/>
</dbReference>
<dbReference type="InterPro" id="IPR008179">
    <property type="entry name" value="HisE"/>
</dbReference>
<evidence type="ECO:0000256" key="10">
    <source>
        <dbReference type="ARBA" id="ARBA00022741"/>
    </source>
</evidence>
<dbReference type="GO" id="GO:0005829">
    <property type="term" value="C:cytosol"/>
    <property type="evidence" value="ECO:0007669"/>
    <property type="project" value="TreeGrafter"/>
</dbReference>
<name>A0A9W8LSU3_9FUNG</name>
<dbReference type="Gene3D" id="3.10.20.810">
    <property type="entry name" value="Phosphoribosyl-AMP cyclohydrolase"/>
    <property type="match status" value="1"/>
</dbReference>
<organism evidence="22 23">
    <name type="scientific">Coemansia guatemalensis</name>
    <dbReference type="NCBI Taxonomy" id="2761395"/>
    <lineage>
        <taxon>Eukaryota</taxon>
        <taxon>Fungi</taxon>
        <taxon>Fungi incertae sedis</taxon>
        <taxon>Zoopagomycota</taxon>
        <taxon>Kickxellomycotina</taxon>
        <taxon>Kickxellomycetes</taxon>
        <taxon>Kickxellales</taxon>
        <taxon>Kickxellaceae</taxon>
        <taxon>Coemansia</taxon>
    </lineage>
</organism>
<dbReference type="GO" id="GO:0004635">
    <property type="term" value="F:phosphoribosyl-AMP cyclohydrolase activity"/>
    <property type="evidence" value="ECO:0007669"/>
    <property type="project" value="UniProtKB-UniRule"/>
</dbReference>
<evidence type="ECO:0000256" key="18">
    <source>
        <dbReference type="ARBA" id="ARBA00049489"/>
    </source>
</evidence>
<comment type="catalytic activity">
    <reaction evidence="18 19">
        <text>L-histidinol + 2 NAD(+) + H2O = L-histidine + 2 NADH + 3 H(+)</text>
        <dbReference type="Rhea" id="RHEA:20641"/>
        <dbReference type="ChEBI" id="CHEBI:15377"/>
        <dbReference type="ChEBI" id="CHEBI:15378"/>
        <dbReference type="ChEBI" id="CHEBI:57540"/>
        <dbReference type="ChEBI" id="CHEBI:57595"/>
        <dbReference type="ChEBI" id="CHEBI:57699"/>
        <dbReference type="ChEBI" id="CHEBI:57945"/>
        <dbReference type="EC" id="1.1.1.23"/>
    </reaction>
</comment>
<comment type="pathway">
    <text evidence="5">Amino-acid biosynthesis; L-histidine biosynthesis; L-histidine from 5-phospho-alpha-D-ribose 1-diphosphate: step 3/9.</text>
</comment>
<dbReference type="SUPFAM" id="SSF101386">
    <property type="entry name" value="all-alpha NTP pyrophosphatases"/>
    <property type="match status" value="1"/>
</dbReference>
<comment type="similarity">
    <text evidence="7 19">In the C-terminal section; belongs to the histidinol dehydrogenase family.</text>
</comment>
<evidence type="ECO:0000313" key="23">
    <source>
        <dbReference type="Proteomes" id="UP001140094"/>
    </source>
</evidence>
<dbReference type="InterPro" id="IPR038019">
    <property type="entry name" value="PRib_AMP_CycHydrolase_sf"/>
</dbReference>
<dbReference type="EC" id="3.5.4.19" evidence="19"/>
<dbReference type="PIRSF" id="PIRSF001257">
    <property type="entry name" value="His_trifunctional"/>
    <property type="match status" value="1"/>
</dbReference>
<dbReference type="PANTHER" id="PTHR21256">
    <property type="entry name" value="HISTIDINOL DEHYDROGENASE HDH"/>
    <property type="match status" value="1"/>
</dbReference>
<evidence type="ECO:0000256" key="19">
    <source>
        <dbReference type="PIRNR" id="PIRNR001257"/>
    </source>
</evidence>
<dbReference type="InterPro" id="IPR002496">
    <property type="entry name" value="PRib_AMP_CycHydrolase_dom"/>
</dbReference>
<evidence type="ECO:0000313" key="22">
    <source>
        <dbReference type="EMBL" id="KAJ2801548.1"/>
    </source>
</evidence>
<dbReference type="AlphaFoldDB" id="A0A9W8LSU3"/>
<dbReference type="EC" id="1.1.1.23" evidence="19"/>
<dbReference type="PANTHER" id="PTHR21256:SF2">
    <property type="entry name" value="HISTIDINE BIOSYNTHESIS TRIFUNCTIONAL PROTEIN"/>
    <property type="match status" value="1"/>
</dbReference>
<evidence type="ECO:0000256" key="7">
    <source>
        <dbReference type="ARBA" id="ARBA00008260"/>
    </source>
</evidence>
<comment type="catalytic activity">
    <reaction evidence="1 19">
        <text>1-(5-phospho-beta-D-ribosyl)-5'-AMP + H2O = 1-(5-phospho-beta-D-ribosyl)-5-[(5-phospho-beta-D-ribosylamino)methylideneamino]imidazole-4-carboxamide</text>
        <dbReference type="Rhea" id="RHEA:20049"/>
        <dbReference type="ChEBI" id="CHEBI:15377"/>
        <dbReference type="ChEBI" id="CHEBI:58435"/>
        <dbReference type="ChEBI" id="CHEBI:59457"/>
        <dbReference type="EC" id="3.5.4.19"/>
    </reaction>
</comment>
<keyword evidence="11 19" id="KW-0378">Hydrolase</keyword>
<proteinExistence type="inferred from homology"/>
<dbReference type="Pfam" id="PF00815">
    <property type="entry name" value="Histidinol_dh"/>
    <property type="match status" value="1"/>
</dbReference>
<evidence type="ECO:0000256" key="1">
    <source>
        <dbReference type="ARBA" id="ARBA00000024"/>
    </source>
</evidence>
<dbReference type="GO" id="GO:0000105">
    <property type="term" value="P:L-histidine biosynthetic process"/>
    <property type="evidence" value="ECO:0007669"/>
    <property type="project" value="UniProtKB-UniRule"/>
</dbReference>
<dbReference type="NCBIfam" id="TIGR00069">
    <property type="entry name" value="hisD"/>
    <property type="match status" value="1"/>
</dbReference>
<dbReference type="InterPro" id="IPR016298">
    <property type="entry name" value="Histidine_synth_trifunct"/>
</dbReference>
<dbReference type="FunFam" id="1.10.287.1080:FF:000002">
    <property type="entry name" value="Histidine biosynthesis bifunctional protein HisIE"/>
    <property type="match status" value="1"/>
</dbReference>
<dbReference type="Gene3D" id="1.20.5.1300">
    <property type="match status" value="1"/>
</dbReference>
<keyword evidence="8 19" id="KW-0028">Amino-acid biosynthesis</keyword>